<dbReference type="Proteomes" id="UP001546774">
    <property type="component" value="Unassembled WGS sequence"/>
</dbReference>
<sequence>MDKMARKTKYEIRTLKTETDDVNQYNALLRYAFQVTEQELAETGWRDDEIKQSKFPVLDRADVLGCFDGKTLISQFAVYPLKMNIYDTVFQIGFVTSVCTYPEYSGHGIMKKLMVKSLTNMRHKGQSFALLYPYSIPLYHKLGWEIVSNKISYTVKDRQIPAKATAPGYVRRVDWENADFMNLHSTFASVTHGCLFRNALAWEEYWRWDEDDTNVAVYYNEADKPCGYMVYLIKSDIMHIKEMIYLNREAQQGLWEYIRAHESMIDEVRGNTYFSEPIAFEMDDGDIREMIRPYCMGRIVDVEQFFENYPCDPDEKPVRIAFELHDELLSWNNKTVTVLFEDGHCKITKEPADYTLKMSIATLTTLLLGYKTAERLYEMERIEGTEEAAEHLDDVLFHKIPYISDYI</sequence>
<gene>
    <name evidence="2" type="ORF">WMO37_10995</name>
</gene>
<dbReference type="GO" id="GO:0016746">
    <property type="term" value="F:acyltransferase activity"/>
    <property type="evidence" value="ECO:0007669"/>
    <property type="project" value="UniProtKB-KW"/>
</dbReference>
<accession>A0ABV1H752</accession>
<reference evidence="2" key="1">
    <citation type="submission" date="2024-03" db="EMBL/GenBank/DDBJ databases">
        <title>Human intestinal bacterial collection.</title>
        <authorList>
            <person name="Pauvert C."/>
            <person name="Hitch T.C.A."/>
            <person name="Clavel T."/>
        </authorList>
    </citation>
    <scope>NUCLEOTIDE SEQUENCE [LARGE SCALE GENOMIC DNA]</scope>
    <source>
        <strain evidence="2">CLA-AA-H89B</strain>
    </source>
</reference>
<keyword evidence="3" id="KW-1185">Reference proteome</keyword>
<dbReference type="InterPro" id="IPR051554">
    <property type="entry name" value="Acetyltransferase_Eis"/>
</dbReference>
<dbReference type="PANTHER" id="PTHR37817:SF1">
    <property type="entry name" value="N-ACETYLTRANSFERASE EIS"/>
    <property type="match status" value="1"/>
</dbReference>
<dbReference type="Pfam" id="PF13530">
    <property type="entry name" value="SCP2_2"/>
    <property type="match status" value="1"/>
</dbReference>
<evidence type="ECO:0000259" key="1">
    <source>
        <dbReference type="PROSITE" id="PS51186"/>
    </source>
</evidence>
<dbReference type="Pfam" id="PF13527">
    <property type="entry name" value="Acetyltransf_9"/>
    <property type="match status" value="1"/>
</dbReference>
<dbReference type="InterPro" id="IPR016181">
    <property type="entry name" value="Acyl_CoA_acyltransferase"/>
</dbReference>
<feature type="domain" description="N-acetyltransferase" evidence="1">
    <location>
        <begin position="10"/>
        <end position="167"/>
    </location>
</feature>
<evidence type="ECO:0000313" key="3">
    <source>
        <dbReference type="Proteomes" id="UP001546774"/>
    </source>
</evidence>
<keyword evidence="2" id="KW-0012">Acyltransferase</keyword>
<comment type="caution">
    <text evidence="2">The sequence shown here is derived from an EMBL/GenBank/DDBJ whole genome shotgun (WGS) entry which is preliminary data.</text>
</comment>
<dbReference type="InterPro" id="IPR041380">
    <property type="entry name" value="Acetyltransf_17"/>
</dbReference>
<name>A0ABV1H752_9FIRM</name>
<dbReference type="PROSITE" id="PS51186">
    <property type="entry name" value="GNAT"/>
    <property type="match status" value="1"/>
</dbReference>
<proteinExistence type="predicted"/>
<dbReference type="Pfam" id="PF17668">
    <property type="entry name" value="Acetyltransf_17"/>
    <property type="match status" value="1"/>
</dbReference>
<dbReference type="Gene3D" id="3.40.630.30">
    <property type="match status" value="2"/>
</dbReference>
<dbReference type="EMBL" id="JBBMFS010000009">
    <property type="protein sequence ID" value="MEQ2555524.1"/>
    <property type="molecule type" value="Genomic_DNA"/>
</dbReference>
<dbReference type="PANTHER" id="PTHR37817">
    <property type="entry name" value="N-ACETYLTRANSFERASE EIS"/>
    <property type="match status" value="1"/>
</dbReference>
<keyword evidence="2" id="KW-0808">Transferase</keyword>
<dbReference type="EC" id="2.3.1.-" evidence="2"/>
<evidence type="ECO:0000313" key="2">
    <source>
        <dbReference type="EMBL" id="MEQ2555524.1"/>
    </source>
</evidence>
<dbReference type="InterPro" id="IPR025559">
    <property type="entry name" value="Eis_dom"/>
</dbReference>
<dbReference type="SUPFAM" id="SSF55729">
    <property type="entry name" value="Acyl-CoA N-acyltransferases (Nat)"/>
    <property type="match status" value="1"/>
</dbReference>
<organism evidence="2 3">
    <name type="scientific">Lachnospira intestinalis</name>
    <dbReference type="NCBI Taxonomy" id="3133158"/>
    <lineage>
        <taxon>Bacteria</taxon>
        <taxon>Bacillati</taxon>
        <taxon>Bacillota</taxon>
        <taxon>Clostridia</taxon>
        <taxon>Lachnospirales</taxon>
        <taxon>Lachnospiraceae</taxon>
        <taxon>Lachnospira</taxon>
    </lineage>
</organism>
<dbReference type="InterPro" id="IPR000182">
    <property type="entry name" value="GNAT_dom"/>
</dbReference>
<protein>
    <submittedName>
        <fullName evidence="2">GNAT family N-acetyltransferase</fullName>
        <ecNumber evidence="2">2.3.1.-</ecNumber>
    </submittedName>
</protein>
<dbReference type="InterPro" id="IPR036527">
    <property type="entry name" value="SCP2_sterol-bd_dom_sf"/>
</dbReference>
<dbReference type="SUPFAM" id="SSF55718">
    <property type="entry name" value="SCP-like"/>
    <property type="match status" value="1"/>
</dbReference>
<dbReference type="Gene3D" id="3.30.1050.10">
    <property type="entry name" value="SCP2 sterol-binding domain"/>
    <property type="match status" value="1"/>
</dbReference>